<dbReference type="GO" id="GO:0008716">
    <property type="term" value="F:D-alanine-D-alanine ligase activity"/>
    <property type="evidence" value="ECO:0007669"/>
    <property type="project" value="UniProtKB-UniRule"/>
</dbReference>
<keyword evidence="3 4" id="KW-0961">Cell wall biogenesis/degradation</keyword>
<keyword evidence="6" id="KW-0460">Magnesium</keyword>
<evidence type="ECO:0000256" key="3">
    <source>
        <dbReference type="ARBA" id="ARBA00023316"/>
    </source>
</evidence>
<accession>A0AA41U6G9</accession>
<feature type="binding site" evidence="6">
    <location>
        <position position="258"/>
    </location>
    <ligand>
        <name>Mg(2+)</name>
        <dbReference type="ChEBI" id="CHEBI:18420"/>
        <label>1</label>
    </ligand>
</feature>
<keyword evidence="7" id="KW-0547">Nucleotide-binding</keyword>
<reference evidence="9" key="1">
    <citation type="submission" date="2022-01" db="EMBL/GenBank/DDBJ databases">
        <title>Antribacter sp. nov., isolated from Guizhou of China.</title>
        <authorList>
            <person name="Chengliang C."/>
            <person name="Ya Z."/>
        </authorList>
    </citation>
    <scope>NUCLEOTIDE SEQUENCE</scope>
    <source>
        <strain evidence="9">KLBMP 9083</strain>
    </source>
</reference>
<comment type="pathway">
    <text evidence="4">Cell wall biogenesis; peptidoglycan biosynthesis.</text>
</comment>
<name>A0AA41U6G9_9MICO</name>
<proteinExistence type="inferred from homology"/>
<comment type="subcellular location">
    <subcellularLocation>
        <location evidence="4">Cytoplasm</location>
    </subcellularLocation>
</comment>
<comment type="function">
    <text evidence="4">Cell wall formation.</text>
</comment>
<feature type="active site" evidence="5">
    <location>
        <position position="12"/>
    </location>
</feature>
<dbReference type="EMBL" id="JAKGSG010000020">
    <property type="protein sequence ID" value="MCF4120436.1"/>
    <property type="molecule type" value="Genomic_DNA"/>
</dbReference>
<evidence type="ECO:0000256" key="6">
    <source>
        <dbReference type="PIRSR" id="PIRSR039102-3"/>
    </source>
</evidence>
<dbReference type="RefSeq" id="WP_236088211.1">
    <property type="nucleotide sequence ID" value="NZ_JAKGSG010000020.1"/>
</dbReference>
<dbReference type="GO" id="GO:0009252">
    <property type="term" value="P:peptidoglycan biosynthetic process"/>
    <property type="evidence" value="ECO:0007669"/>
    <property type="project" value="UniProtKB-UniRule"/>
</dbReference>
<evidence type="ECO:0000259" key="8">
    <source>
        <dbReference type="PROSITE" id="PS50975"/>
    </source>
</evidence>
<comment type="similarity">
    <text evidence="1 4">Belongs to the D-alanine--D-alanine ligase family.</text>
</comment>
<dbReference type="Pfam" id="PF07478">
    <property type="entry name" value="Dala_Dala_lig_C"/>
    <property type="match status" value="1"/>
</dbReference>
<keyword evidence="4" id="KW-0963">Cytoplasm</keyword>
<feature type="domain" description="ATP-grasp" evidence="8">
    <location>
        <begin position="98"/>
        <end position="304"/>
    </location>
</feature>
<comment type="cofactor">
    <cofactor evidence="6">
        <name>Mg(2+)</name>
        <dbReference type="ChEBI" id="CHEBI:18420"/>
    </cofactor>
    <cofactor evidence="6">
        <name>Mn(2+)</name>
        <dbReference type="ChEBI" id="CHEBI:29035"/>
    </cofactor>
    <text evidence="6">Binds 2 magnesium or manganese ions per subunit.</text>
</comment>
<dbReference type="InterPro" id="IPR011127">
    <property type="entry name" value="Dala_Dala_lig_N"/>
</dbReference>
<dbReference type="Proteomes" id="UP001165405">
    <property type="component" value="Unassembled WGS sequence"/>
</dbReference>
<dbReference type="AlphaFoldDB" id="A0AA41U6G9"/>
<dbReference type="Gene3D" id="3.30.470.20">
    <property type="entry name" value="ATP-grasp fold, B domain"/>
    <property type="match status" value="1"/>
</dbReference>
<evidence type="ECO:0000313" key="9">
    <source>
        <dbReference type="EMBL" id="MCF4120436.1"/>
    </source>
</evidence>
<protein>
    <recommendedName>
        <fullName evidence="4">D-alanine--D-alanine ligase</fullName>
        <ecNumber evidence="4">6.3.2.4</ecNumber>
    </recommendedName>
    <alternativeName>
        <fullName evidence="4">D-Ala-D-Ala ligase</fullName>
    </alternativeName>
    <alternativeName>
        <fullName evidence="4">D-alanylalanine synthetase</fullName>
    </alternativeName>
</protein>
<dbReference type="NCBIfam" id="TIGR01205">
    <property type="entry name" value="D_ala_D_alaTIGR"/>
    <property type="match status" value="1"/>
</dbReference>
<keyword evidence="4" id="KW-0573">Peptidoglycan synthesis</keyword>
<dbReference type="InterPro" id="IPR016185">
    <property type="entry name" value="PreATP-grasp_dom_sf"/>
</dbReference>
<dbReference type="GO" id="GO:0005524">
    <property type="term" value="F:ATP binding"/>
    <property type="evidence" value="ECO:0007669"/>
    <property type="project" value="UniProtKB-UniRule"/>
</dbReference>
<keyword evidence="2 4" id="KW-0436">Ligase</keyword>
<dbReference type="Gene3D" id="3.30.1490.20">
    <property type="entry name" value="ATP-grasp fold, A domain"/>
    <property type="match status" value="1"/>
</dbReference>
<dbReference type="Pfam" id="PF01820">
    <property type="entry name" value="Dala_Dala_lig_N"/>
    <property type="match status" value="1"/>
</dbReference>
<evidence type="ECO:0000256" key="2">
    <source>
        <dbReference type="ARBA" id="ARBA00022598"/>
    </source>
</evidence>
<dbReference type="Gene3D" id="3.40.50.20">
    <property type="match status" value="1"/>
</dbReference>
<dbReference type="PANTHER" id="PTHR23132:SF23">
    <property type="entry name" value="D-ALANINE--D-ALANINE LIGASE B"/>
    <property type="match status" value="1"/>
</dbReference>
<evidence type="ECO:0000256" key="5">
    <source>
        <dbReference type="PIRSR" id="PIRSR039102-1"/>
    </source>
</evidence>
<dbReference type="NCBIfam" id="NF002378">
    <property type="entry name" value="PRK01372.1"/>
    <property type="match status" value="1"/>
</dbReference>
<dbReference type="GO" id="GO:0005737">
    <property type="term" value="C:cytoplasm"/>
    <property type="evidence" value="ECO:0007669"/>
    <property type="project" value="UniProtKB-SubCell"/>
</dbReference>
<dbReference type="EC" id="6.3.2.4" evidence="4"/>
<evidence type="ECO:0000313" key="10">
    <source>
        <dbReference type="Proteomes" id="UP001165405"/>
    </source>
</evidence>
<comment type="caution">
    <text evidence="9">The sequence shown here is derived from an EMBL/GenBank/DDBJ whole genome shotgun (WGS) entry which is preliminary data.</text>
</comment>
<keyword evidence="6" id="KW-0479">Metal-binding</keyword>
<feature type="binding site" evidence="6">
    <location>
        <position position="271"/>
    </location>
    <ligand>
        <name>Mg(2+)</name>
        <dbReference type="ChEBI" id="CHEBI:18420"/>
        <label>1</label>
    </ligand>
</feature>
<keyword evidence="4" id="KW-0133">Cell shape</keyword>
<dbReference type="InterPro" id="IPR011095">
    <property type="entry name" value="Dala_Dala_lig_C"/>
</dbReference>
<dbReference type="PANTHER" id="PTHR23132">
    <property type="entry name" value="D-ALANINE--D-ALANINE LIGASE"/>
    <property type="match status" value="1"/>
</dbReference>
<comment type="catalytic activity">
    <reaction evidence="4">
        <text>2 D-alanine + ATP = D-alanyl-D-alanine + ADP + phosphate + H(+)</text>
        <dbReference type="Rhea" id="RHEA:11224"/>
        <dbReference type="ChEBI" id="CHEBI:15378"/>
        <dbReference type="ChEBI" id="CHEBI:30616"/>
        <dbReference type="ChEBI" id="CHEBI:43474"/>
        <dbReference type="ChEBI" id="CHEBI:57416"/>
        <dbReference type="ChEBI" id="CHEBI:57822"/>
        <dbReference type="ChEBI" id="CHEBI:456216"/>
        <dbReference type="EC" id="6.3.2.4"/>
    </reaction>
</comment>
<keyword evidence="7" id="KW-0067">ATP-binding</keyword>
<gene>
    <name evidence="4" type="primary">ddl</name>
    <name evidence="9" type="ORF">L1785_05535</name>
</gene>
<dbReference type="GO" id="GO:0071555">
    <property type="term" value="P:cell wall organization"/>
    <property type="evidence" value="ECO:0007669"/>
    <property type="project" value="UniProtKB-KW"/>
</dbReference>
<keyword evidence="6" id="KW-0464">Manganese</keyword>
<evidence type="ECO:0000256" key="1">
    <source>
        <dbReference type="ARBA" id="ARBA00010871"/>
    </source>
</evidence>
<keyword evidence="10" id="KW-1185">Reference proteome</keyword>
<feature type="binding site" evidence="6">
    <location>
        <position position="273"/>
    </location>
    <ligand>
        <name>Mg(2+)</name>
        <dbReference type="ChEBI" id="CHEBI:18420"/>
        <label>2</label>
    </ligand>
</feature>
<dbReference type="PROSITE" id="PS50975">
    <property type="entry name" value="ATP_GRASP"/>
    <property type="match status" value="1"/>
</dbReference>
<evidence type="ECO:0000256" key="4">
    <source>
        <dbReference type="HAMAP-Rule" id="MF_00047"/>
    </source>
</evidence>
<dbReference type="HAMAP" id="MF_00047">
    <property type="entry name" value="Dala_Dala_lig"/>
    <property type="match status" value="1"/>
</dbReference>
<sequence length="312" mass="33101">MVVVLAGGLSHERDVSLRSGRRVAEALRSVGVEVVLHDVDADLLAFLRETRPDVVWPVLHGAVGEDGSVRDILELVDLPYVGTGPRASRTVWNKPIAKAALMAAGIATPEYVTLPQSLFRDLGAQPVLDALVARLGLPLVVKPTQGGSALGVTRVERADSLPRAMVECFAYGETALVEKAIDGVELAVSVVEGPEGPEALPAVEIVAEGGYDYSARYVAGETEYFAPARLTEAQSATVAEVAVRAHKTLALRHLSRTDLILAADGTPYVLEVNVAPGMTETSLFPQAVAAAGEDVAALYRRIVETALPRRTR</sequence>
<feature type="active site" evidence="5">
    <location>
        <position position="282"/>
    </location>
</feature>
<feature type="binding site" evidence="6">
    <location>
        <position position="271"/>
    </location>
    <ligand>
        <name>Mg(2+)</name>
        <dbReference type="ChEBI" id="CHEBI:18420"/>
        <label>2</label>
    </ligand>
</feature>
<feature type="active site" evidence="5">
    <location>
        <position position="148"/>
    </location>
</feature>
<dbReference type="InterPro" id="IPR011761">
    <property type="entry name" value="ATP-grasp"/>
</dbReference>
<dbReference type="PIRSF" id="PIRSF039102">
    <property type="entry name" value="Ddl/VanB"/>
    <property type="match status" value="1"/>
</dbReference>
<dbReference type="InterPro" id="IPR013815">
    <property type="entry name" value="ATP_grasp_subdomain_1"/>
</dbReference>
<evidence type="ECO:0000256" key="7">
    <source>
        <dbReference type="PROSITE-ProRule" id="PRU00409"/>
    </source>
</evidence>
<dbReference type="InterPro" id="IPR005905">
    <property type="entry name" value="D_ala_D_ala"/>
</dbReference>
<dbReference type="SUPFAM" id="SSF56059">
    <property type="entry name" value="Glutathione synthetase ATP-binding domain-like"/>
    <property type="match status" value="1"/>
</dbReference>
<organism evidence="9 10">
    <name type="scientific">Antribacter soli</name>
    <dbReference type="NCBI Taxonomy" id="2910976"/>
    <lineage>
        <taxon>Bacteria</taxon>
        <taxon>Bacillati</taxon>
        <taxon>Actinomycetota</taxon>
        <taxon>Actinomycetes</taxon>
        <taxon>Micrococcales</taxon>
        <taxon>Promicromonosporaceae</taxon>
        <taxon>Antribacter</taxon>
    </lineage>
</organism>
<dbReference type="GO" id="GO:0046872">
    <property type="term" value="F:metal ion binding"/>
    <property type="evidence" value="ECO:0007669"/>
    <property type="project" value="UniProtKB-KW"/>
</dbReference>
<dbReference type="GO" id="GO:0008360">
    <property type="term" value="P:regulation of cell shape"/>
    <property type="evidence" value="ECO:0007669"/>
    <property type="project" value="UniProtKB-KW"/>
</dbReference>
<dbReference type="SUPFAM" id="SSF52440">
    <property type="entry name" value="PreATP-grasp domain"/>
    <property type="match status" value="1"/>
</dbReference>